<feature type="signal peptide" evidence="1">
    <location>
        <begin position="1"/>
        <end position="25"/>
    </location>
</feature>
<dbReference type="AlphaFoldDB" id="A0A7Y6Q3V4"/>
<dbReference type="EMBL" id="JABWDU010000001">
    <property type="protein sequence ID" value="NVD38380.1"/>
    <property type="molecule type" value="Genomic_DNA"/>
</dbReference>
<evidence type="ECO:0000256" key="1">
    <source>
        <dbReference type="SAM" id="SignalP"/>
    </source>
</evidence>
<dbReference type="Pfam" id="PF06057">
    <property type="entry name" value="VirJ"/>
    <property type="match status" value="1"/>
</dbReference>
<organism evidence="3 4">
    <name type="scientific">Ensifer oleiphilus</name>
    <dbReference type="NCBI Taxonomy" id="2742698"/>
    <lineage>
        <taxon>Bacteria</taxon>
        <taxon>Pseudomonadati</taxon>
        <taxon>Pseudomonadota</taxon>
        <taxon>Alphaproteobacteria</taxon>
        <taxon>Hyphomicrobiales</taxon>
        <taxon>Rhizobiaceae</taxon>
        <taxon>Sinorhizobium/Ensifer group</taxon>
        <taxon>Ensifer</taxon>
    </lineage>
</organism>
<sequence length="461" mass="49440">MMRIQNFCKPLAGAMLLATVGLAPAVAQDKPATYDTGMIPAPHILMPKDAVSALVVLLSGADGWSDKEDAVARDLVDDKAAVIGIDLKAYLAALGKDDGDCIYTVSDIEALSQQVQRSLKSDAYLPPIVAGVGAGGAMALAIAAQTPAATIGQTLAVDPEEGIALTKQLCTPAEKIRKGDRMVYGLTDGALPDPISVVFTPTASDDGRNHVAALIEKHADITQEESDDEAYATLSGHLTDLIDNEAKSDNPFGLPLTVLDTKPTRDTMAVIYSGDGGWRDIDKQVGDVLQQQGVPVVGIDSLRYFWSERDPQATADDLAKVMDYYRKRWNVRNVLLIGYSFGADILPRTFNLLPPAERARVRQVTLMALSHRVDYKISVLGWLGASGQGDAGDPIDDIKRIDPSLVQCIHGTEEEDDACPDLKGTGVDVVAIEGGHHFDEDYPALTRRVLDALDRRLASAK</sequence>
<feature type="chain" id="PRO_5030963145" evidence="1">
    <location>
        <begin position="26"/>
        <end position="461"/>
    </location>
</feature>
<evidence type="ECO:0000313" key="3">
    <source>
        <dbReference type="EMBL" id="NVD38380.1"/>
    </source>
</evidence>
<evidence type="ECO:0000259" key="2">
    <source>
        <dbReference type="Pfam" id="PF06057"/>
    </source>
</evidence>
<evidence type="ECO:0000313" key="4">
    <source>
        <dbReference type="Proteomes" id="UP000520198"/>
    </source>
</evidence>
<dbReference type="Proteomes" id="UP000520198">
    <property type="component" value="Unassembled WGS sequence"/>
</dbReference>
<dbReference type="InterPro" id="IPR011225">
    <property type="entry name" value="IV_sec_VirJ"/>
</dbReference>
<dbReference type="InterPro" id="IPR010333">
    <property type="entry name" value="VirJ"/>
</dbReference>
<feature type="domain" description="Bacterial virulence" evidence="2">
    <location>
        <begin position="266"/>
        <end position="456"/>
    </location>
</feature>
<reference evidence="3 4" key="1">
    <citation type="submission" date="2020-06" db="EMBL/GenBank/DDBJ databases">
        <authorList>
            <person name="Grouzdev D.S."/>
        </authorList>
    </citation>
    <scope>NUCLEOTIDE SEQUENCE [LARGE SCALE GENOMIC DNA]</scope>
    <source>
        <strain evidence="3 4">HO-A22</strain>
    </source>
</reference>
<dbReference type="InterPro" id="IPR029058">
    <property type="entry name" value="AB_hydrolase_fold"/>
</dbReference>
<dbReference type="Gene3D" id="3.40.50.1820">
    <property type="entry name" value="alpha/beta hydrolase"/>
    <property type="match status" value="2"/>
</dbReference>
<accession>A0A7Y6Q3V4</accession>
<name>A0A7Y6Q3V4_9HYPH</name>
<dbReference type="PIRSF" id="PIRSF029063">
    <property type="entry name" value="IV_sec_VirJ"/>
    <property type="match status" value="1"/>
</dbReference>
<dbReference type="SUPFAM" id="SSF53474">
    <property type="entry name" value="alpha/beta-Hydrolases"/>
    <property type="match status" value="2"/>
</dbReference>
<keyword evidence="1" id="KW-0732">Signal</keyword>
<comment type="caution">
    <text evidence="3">The sequence shown here is derived from an EMBL/GenBank/DDBJ whole genome shotgun (WGS) entry which is preliminary data.</text>
</comment>
<gene>
    <name evidence="3" type="ORF">HT585_05895</name>
</gene>
<keyword evidence="4" id="KW-1185">Reference proteome</keyword>
<protein>
    <submittedName>
        <fullName evidence="3">Virulence factor family protein</fullName>
    </submittedName>
</protein>
<proteinExistence type="predicted"/>